<evidence type="ECO:0000313" key="4">
    <source>
        <dbReference type="Proteomes" id="UP000541558"/>
    </source>
</evidence>
<evidence type="ECO:0000256" key="1">
    <source>
        <dbReference type="SAM" id="MobiDB-lite"/>
    </source>
</evidence>
<accession>A0A8H5BML6</accession>
<dbReference type="OrthoDB" id="3053558at2759"/>
<dbReference type="Proteomes" id="UP000541558">
    <property type="component" value="Unassembled WGS sequence"/>
</dbReference>
<dbReference type="InterPro" id="IPR002156">
    <property type="entry name" value="RNaseH_domain"/>
</dbReference>
<organism evidence="3 4">
    <name type="scientific">Ephemerocybe angulata</name>
    <dbReference type="NCBI Taxonomy" id="980116"/>
    <lineage>
        <taxon>Eukaryota</taxon>
        <taxon>Fungi</taxon>
        <taxon>Dikarya</taxon>
        <taxon>Basidiomycota</taxon>
        <taxon>Agaricomycotina</taxon>
        <taxon>Agaricomycetes</taxon>
        <taxon>Agaricomycetidae</taxon>
        <taxon>Agaricales</taxon>
        <taxon>Agaricineae</taxon>
        <taxon>Psathyrellaceae</taxon>
        <taxon>Ephemerocybe</taxon>
    </lineage>
</organism>
<dbReference type="Gene3D" id="3.30.420.10">
    <property type="entry name" value="Ribonuclease H-like superfamily/Ribonuclease H"/>
    <property type="match status" value="1"/>
</dbReference>
<dbReference type="InterPro" id="IPR012337">
    <property type="entry name" value="RNaseH-like_sf"/>
</dbReference>
<dbReference type="PROSITE" id="PS50879">
    <property type="entry name" value="RNASE_H_1"/>
    <property type="match status" value="1"/>
</dbReference>
<keyword evidence="4" id="KW-1185">Reference proteome</keyword>
<feature type="region of interest" description="Disordered" evidence="1">
    <location>
        <begin position="555"/>
        <end position="588"/>
    </location>
</feature>
<name>A0A8H5BML6_9AGAR</name>
<dbReference type="GO" id="GO:0004523">
    <property type="term" value="F:RNA-DNA hybrid ribonuclease activity"/>
    <property type="evidence" value="ECO:0007669"/>
    <property type="project" value="InterPro"/>
</dbReference>
<reference evidence="3 4" key="1">
    <citation type="journal article" date="2020" name="ISME J.">
        <title>Uncovering the hidden diversity of litter-decomposition mechanisms in mushroom-forming fungi.</title>
        <authorList>
            <person name="Floudas D."/>
            <person name="Bentzer J."/>
            <person name="Ahren D."/>
            <person name="Johansson T."/>
            <person name="Persson P."/>
            <person name="Tunlid A."/>
        </authorList>
    </citation>
    <scope>NUCLEOTIDE SEQUENCE [LARGE SCALE GENOMIC DNA]</scope>
    <source>
        <strain evidence="3 4">CBS 175.51</strain>
    </source>
</reference>
<dbReference type="GO" id="GO:0003676">
    <property type="term" value="F:nucleic acid binding"/>
    <property type="evidence" value="ECO:0007669"/>
    <property type="project" value="InterPro"/>
</dbReference>
<feature type="domain" description="RNase H type-1" evidence="2">
    <location>
        <begin position="244"/>
        <end position="388"/>
    </location>
</feature>
<dbReference type="EMBL" id="JAACJK010000163">
    <property type="protein sequence ID" value="KAF5325926.1"/>
    <property type="molecule type" value="Genomic_DNA"/>
</dbReference>
<protein>
    <recommendedName>
        <fullName evidence="2">RNase H type-1 domain-containing protein</fullName>
    </recommendedName>
</protein>
<evidence type="ECO:0000313" key="3">
    <source>
        <dbReference type="EMBL" id="KAF5325926.1"/>
    </source>
</evidence>
<comment type="caution">
    <text evidence="3">The sequence shown here is derived from an EMBL/GenBank/DDBJ whole genome shotgun (WGS) entry which is preliminary data.</text>
</comment>
<dbReference type="Pfam" id="PF00075">
    <property type="entry name" value="RNase_H"/>
    <property type="match status" value="1"/>
</dbReference>
<sequence length="588" mass="66635">MLEVQNDDGTTRSVTTNDEKAKMLANSFFIEKPESDAEGDAGREYLEAMKAAIPFDVKRICDHMKRLSPYKAPGVILDRSRTAVEGASYESRRELNEAVGIPKMTYAADVWYIPPEKGQGGKKKVGSVDALERMARVQRIAAIVITGALGLTAGDMLDAHASIEPMEVQLLTIHRPTHARQAYRKHDQKFANPSPIQTMARRYDTDPTKTEKITLKARAPDHHPTFGIRIAQDRETSIADEKEDNTPIRIYTDGSGINKKTGAAALLYRGEATEPTHTMHYYLGKKSHHSTYEAEWVGAILGVWILVSKAGIRQEVGTKKISVYTDNQSMKSGRPGPGQYLQDEFFKLANMLSNNGPNRQKFTMRWISAHSDVAQNEKVDEEAKKAARGETSFIMSLPPLLQPGLPRSIFSLKEEVKKEAKKRWAEIWAGSKRSEGFENIDTEFPFKGYRKHTKELTRAQNSMLVQLRTGHIPLNMYLHIRKKTDTSTCQKCNSGKPETLEHFLHVCPAYRAHRAVMDKVHGRDKRNMVKIMGNYKHIRALVRYANRMGRFTLSRNGAETDRKGAERAKKREEEERRAEEKEVNERGR</sequence>
<evidence type="ECO:0000259" key="2">
    <source>
        <dbReference type="PROSITE" id="PS50879"/>
    </source>
</evidence>
<dbReference type="SUPFAM" id="SSF53098">
    <property type="entry name" value="Ribonuclease H-like"/>
    <property type="match status" value="1"/>
</dbReference>
<dbReference type="AlphaFoldDB" id="A0A8H5BML6"/>
<proteinExistence type="predicted"/>
<gene>
    <name evidence="3" type="ORF">D9611_000194</name>
</gene>
<dbReference type="CDD" id="cd09276">
    <property type="entry name" value="Rnase_HI_RT_non_LTR"/>
    <property type="match status" value="1"/>
</dbReference>
<dbReference type="InterPro" id="IPR036397">
    <property type="entry name" value="RNaseH_sf"/>
</dbReference>
<feature type="compositionally biased region" description="Basic and acidic residues" evidence="1">
    <location>
        <begin position="558"/>
        <end position="588"/>
    </location>
</feature>